<evidence type="ECO:0000256" key="1">
    <source>
        <dbReference type="ARBA" id="ARBA00002190"/>
    </source>
</evidence>
<proteinExistence type="inferred from homology"/>
<dbReference type="PANTHER" id="PTHR33217:SF8">
    <property type="entry name" value="MUTATOR FAMILY TRANSPOSASE"/>
    <property type="match status" value="1"/>
</dbReference>
<keyword evidence="5 6" id="KW-0233">DNA recombination</keyword>
<evidence type="ECO:0000256" key="6">
    <source>
        <dbReference type="RuleBase" id="RU365089"/>
    </source>
</evidence>
<protein>
    <recommendedName>
        <fullName evidence="6">Mutator family transposase</fullName>
    </recommendedName>
</protein>
<evidence type="ECO:0000256" key="4">
    <source>
        <dbReference type="ARBA" id="ARBA00023125"/>
    </source>
</evidence>
<gene>
    <name evidence="7" type="ORF">BN11_4820004</name>
</gene>
<accession>W6K1B2</accession>
<dbReference type="GO" id="GO:0004803">
    <property type="term" value="F:transposase activity"/>
    <property type="evidence" value="ECO:0007669"/>
    <property type="project" value="UniProtKB-UniRule"/>
</dbReference>
<dbReference type="InterPro" id="IPR001207">
    <property type="entry name" value="Transposase_mutator"/>
</dbReference>
<reference evidence="7 8" key="1">
    <citation type="journal article" date="2013" name="ISME J.">
        <title>A metabolic model for members of the genus Tetrasphaera involved in enhanced biological phosphorus removal.</title>
        <authorList>
            <person name="Kristiansen R."/>
            <person name="Nguyen H.T.T."/>
            <person name="Saunders A.M."/>
            <person name="Nielsen J.L."/>
            <person name="Wimmer R."/>
            <person name="Le V.Q."/>
            <person name="McIlroy S.J."/>
            <person name="Petrovski S."/>
            <person name="Seviour R.J."/>
            <person name="Calteau A."/>
            <person name="Nielsen K.L."/>
            <person name="Nielsen P.H."/>
        </authorList>
    </citation>
    <scope>NUCLEOTIDE SEQUENCE [LARGE SCALE GENOMIC DNA]</scope>
    <source>
        <strain evidence="7 8">Ben110</strain>
    </source>
</reference>
<dbReference type="AlphaFoldDB" id="W6K1B2"/>
<keyword evidence="3 6" id="KW-0815">Transposition</keyword>
<dbReference type="GO" id="GO:0006313">
    <property type="term" value="P:DNA transposition"/>
    <property type="evidence" value="ECO:0007669"/>
    <property type="project" value="UniProtKB-UniRule"/>
</dbReference>
<dbReference type="STRING" id="1193182.BN11_4820004"/>
<evidence type="ECO:0000256" key="3">
    <source>
        <dbReference type="ARBA" id="ARBA00022578"/>
    </source>
</evidence>
<keyword evidence="6" id="KW-0814">Transposable element</keyword>
<dbReference type="Proteomes" id="UP000035763">
    <property type="component" value="Unassembled WGS sequence"/>
</dbReference>
<evidence type="ECO:0000313" key="7">
    <source>
        <dbReference type="EMBL" id="CCH74805.1"/>
    </source>
</evidence>
<comment type="similarity">
    <text evidence="2 6">Belongs to the transposase mutator family.</text>
</comment>
<dbReference type="EMBL" id="CAJA01000426">
    <property type="protein sequence ID" value="CCH74805.1"/>
    <property type="molecule type" value="Genomic_DNA"/>
</dbReference>
<comment type="caution">
    <text evidence="7">The sequence shown here is derived from an EMBL/GenBank/DDBJ whole genome shotgun (WGS) entry which is preliminary data.</text>
</comment>
<dbReference type="PROSITE" id="PS01007">
    <property type="entry name" value="TRANSPOSASE_MUTATOR"/>
    <property type="match status" value="1"/>
</dbReference>
<dbReference type="Pfam" id="PF00872">
    <property type="entry name" value="Transposase_mut"/>
    <property type="match status" value="1"/>
</dbReference>
<evidence type="ECO:0000256" key="5">
    <source>
        <dbReference type="ARBA" id="ARBA00023172"/>
    </source>
</evidence>
<organism evidence="7 8">
    <name type="scientific">Nostocoides australiense Ben110</name>
    <dbReference type="NCBI Taxonomy" id="1193182"/>
    <lineage>
        <taxon>Bacteria</taxon>
        <taxon>Bacillati</taxon>
        <taxon>Actinomycetota</taxon>
        <taxon>Actinomycetes</taxon>
        <taxon>Micrococcales</taxon>
        <taxon>Intrasporangiaceae</taxon>
        <taxon>Nostocoides</taxon>
    </lineage>
</organism>
<dbReference type="GO" id="GO:0003677">
    <property type="term" value="F:DNA binding"/>
    <property type="evidence" value="ECO:0007669"/>
    <property type="project" value="UniProtKB-UniRule"/>
</dbReference>
<sequence>MYPVILIDAIVLKVRSGTVANRPVYVAVGISVEGIREVLGLWVGPTGGEGAKQWMNMLTDLRNRGILDACIVRCDGPKGLPDAIVATWPQATVQTCVVHLVRNSLRYASKAHWSAITRQLKAVYGAPTLEAAETAFEEFADAWQGKYPAMVAMWRRSWPEFIPSSTPSGCGWSRLMSR</sequence>
<evidence type="ECO:0000313" key="8">
    <source>
        <dbReference type="Proteomes" id="UP000035763"/>
    </source>
</evidence>
<dbReference type="RefSeq" id="WP_162213301.1">
    <property type="nucleotide sequence ID" value="NZ_HG764815.1"/>
</dbReference>
<comment type="function">
    <text evidence="1 6">Required for the transposition of the insertion element.</text>
</comment>
<name>W6K1B2_9MICO</name>
<keyword evidence="8" id="KW-1185">Reference proteome</keyword>
<dbReference type="PANTHER" id="PTHR33217">
    <property type="entry name" value="TRANSPOSASE FOR INSERTION SEQUENCE ELEMENT IS1081"/>
    <property type="match status" value="1"/>
</dbReference>
<keyword evidence="4 6" id="KW-0238">DNA-binding</keyword>
<evidence type="ECO:0000256" key="2">
    <source>
        <dbReference type="ARBA" id="ARBA00010961"/>
    </source>
</evidence>